<dbReference type="GO" id="GO:0016567">
    <property type="term" value="P:protein ubiquitination"/>
    <property type="evidence" value="ECO:0007669"/>
    <property type="project" value="UniProtKB-UniPathway"/>
</dbReference>
<organism evidence="3 4">
    <name type="scientific">Armadillidium nasatum</name>
    <dbReference type="NCBI Taxonomy" id="96803"/>
    <lineage>
        <taxon>Eukaryota</taxon>
        <taxon>Metazoa</taxon>
        <taxon>Ecdysozoa</taxon>
        <taxon>Arthropoda</taxon>
        <taxon>Crustacea</taxon>
        <taxon>Multicrustacea</taxon>
        <taxon>Malacostraca</taxon>
        <taxon>Eumalacostraca</taxon>
        <taxon>Peracarida</taxon>
        <taxon>Isopoda</taxon>
        <taxon>Oniscidea</taxon>
        <taxon>Crinocheta</taxon>
        <taxon>Armadillidiidae</taxon>
        <taxon>Armadillidium</taxon>
    </lineage>
</organism>
<dbReference type="Pfam" id="PF03178">
    <property type="entry name" value="CPSF_A"/>
    <property type="match status" value="1"/>
</dbReference>
<reference evidence="3 4" key="1">
    <citation type="journal article" date="2019" name="PLoS Biol.">
        <title>Sex chromosomes control vertical transmission of feminizing Wolbachia symbionts in an isopod.</title>
        <authorList>
            <person name="Becking T."/>
            <person name="Chebbi M.A."/>
            <person name="Giraud I."/>
            <person name="Moumen B."/>
            <person name="Laverre T."/>
            <person name="Caubet Y."/>
            <person name="Peccoud J."/>
            <person name="Gilbert C."/>
            <person name="Cordaux R."/>
        </authorList>
    </citation>
    <scope>NUCLEOTIDE SEQUENCE [LARGE SCALE GENOMIC DNA]</scope>
    <source>
        <strain evidence="3">ANa2</strain>
        <tissue evidence="3">Whole body excluding digestive tract and cuticle</tissue>
    </source>
</reference>
<dbReference type="InterPro" id="IPR004871">
    <property type="entry name" value="RSE1/DDB1/CPSF1_C"/>
</dbReference>
<dbReference type="EMBL" id="SEYY01011996">
    <property type="protein sequence ID" value="KAB7501016.1"/>
    <property type="molecule type" value="Genomic_DNA"/>
</dbReference>
<dbReference type="InterPro" id="IPR015943">
    <property type="entry name" value="WD40/YVTN_repeat-like_dom_sf"/>
</dbReference>
<dbReference type="GO" id="GO:0003676">
    <property type="term" value="F:nucleic acid binding"/>
    <property type="evidence" value="ECO:0007669"/>
    <property type="project" value="InterPro"/>
</dbReference>
<dbReference type="Proteomes" id="UP000326759">
    <property type="component" value="Unassembled WGS sequence"/>
</dbReference>
<comment type="caution">
    <text evidence="3">The sequence shown here is derived from an EMBL/GenBank/DDBJ whole genome shotgun (WGS) entry which is preliminary data.</text>
</comment>
<evidence type="ECO:0000259" key="2">
    <source>
        <dbReference type="Pfam" id="PF03178"/>
    </source>
</evidence>
<evidence type="ECO:0000313" key="3">
    <source>
        <dbReference type="EMBL" id="KAB7501016.1"/>
    </source>
</evidence>
<feature type="compositionally biased region" description="Low complexity" evidence="1">
    <location>
        <begin position="79"/>
        <end position="96"/>
    </location>
</feature>
<accession>A0A5N5T3I7</accession>
<proteinExistence type="predicted"/>
<dbReference type="Gene3D" id="2.130.10.10">
    <property type="entry name" value="YVTN repeat-like/Quinoprotein amine dehydrogenase"/>
    <property type="match status" value="1"/>
</dbReference>
<feature type="region of interest" description="Disordered" evidence="1">
    <location>
        <begin position="75"/>
        <end position="108"/>
    </location>
</feature>
<protein>
    <submittedName>
        <fullName evidence="3">DNA damage-binding protein 1</fullName>
    </submittedName>
</protein>
<sequence>MCPLNAEAYPNSLALSTSEGITIGTIDEIQKLHIRTVPLGETPRRIAYQEETETFGVLTLRMDVMDSSGSVKQRNNQCASLGASSTSNSSVTSSLLKPAVQSPPEPGQEVETHNLLVISQNTFEVLHCHTFHPGEYALSICSTTLKDDPTVYYAVGTAIVNPEDSEPKQGRIVLFSYHDSKLTQVAEKEIKGACYRLCEFQGKLLAAIANTFAD</sequence>
<dbReference type="UniPathway" id="UPA00143"/>
<evidence type="ECO:0000256" key="1">
    <source>
        <dbReference type="SAM" id="MobiDB-lite"/>
    </source>
</evidence>
<dbReference type="OrthoDB" id="433457at2759"/>
<gene>
    <name evidence="3" type="primary">ddb1</name>
    <name evidence="3" type="ORF">Anas_08929</name>
</gene>
<dbReference type="GO" id="GO:0005634">
    <property type="term" value="C:nucleus"/>
    <property type="evidence" value="ECO:0007669"/>
    <property type="project" value="InterPro"/>
</dbReference>
<name>A0A5N5T3I7_9CRUS</name>
<dbReference type="InterPro" id="IPR050358">
    <property type="entry name" value="RSE1/DDB1/CFT1"/>
</dbReference>
<dbReference type="AlphaFoldDB" id="A0A5N5T3I7"/>
<feature type="domain" description="RSE1/DDB1/CPSF1 C-terminal" evidence="2">
    <location>
        <begin position="114"/>
        <end position="211"/>
    </location>
</feature>
<evidence type="ECO:0000313" key="4">
    <source>
        <dbReference type="Proteomes" id="UP000326759"/>
    </source>
</evidence>
<dbReference type="PANTHER" id="PTHR10644">
    <property type="entry name" value="DNA REPAIR/RNA PROCESSING CPSF FAMILY"/>
    <property type="match status" value="1"/>
</dbReference>
<keyword evidence="4" id="KW-1185">Reference proteome</keyword>